<accession>A0A660SMI0</accession>
<evidence type="ECO:0000313" key="1">
    <source>
        <dbReference type="EMBL" id="RKX72004.1"/>
    </source>
</evidence>
<organism evidence="1 2">
    <name type="scientific">candidate division TA06 bacterium</name>
    <dbReference type="NCBI Taxonomy" id="2250710"/>
    <lineage>
        <taxon>Bacteria</taxon>
        <taxon>Bacteria division TA06</taxon>
    </lineage>
</organism>
<protein>
    <recommendedName>
        <fullName evidence="3">PorV/PorQ family protein</fullName>
    </recommendedName>
</protein>
<evidence type="ECO:0000313" key="2">
    <source>
        <dbReference type="Proteomes" id="UP000271125"/>
    </source>
</evidence>
<dbReference type="Proteomes" id="UP000271125">
    <property type="component" value="Unassembled WGS sequence"/>
</dbReference>
<dbReference type="AlphaFoldDB" id="A0A660SMI0"/>
<dbReference type="EMBL" id="QNBD01000058">
    <property type="protein sequence ID" value="RKX72004.1"/>
    <property type="molecule type" value="Genomic_DNA"/>
</dbReference>
<name>A0A660SMI0_UNCT6</name>
<comment type="caution">
    <text evidence="1">The sequence shown here is derived from an EMBL/GenBank/DDBJ whole genome shotgun (WGS) entry which is preliminary data.</text>
</comment>
<reference evidence="1 2" key="1">
    <citation type="submission" date="2018-06" db="EMBL/GenBank/DDBJ databases">
        <title>Extensive metabolic versatility and redundancy in microbially diverse, dynamic hydrothermal sediments.</title>
        <authorList>
            <person name="Dombrowski N."/>
            <person name="Teske A."/>
            <person name="Baker B.J."/>
        </authorList>
    </citation>
    <scope>NUCLEOTIDE SEQUENCE [LARGE SCALE GENOMIC DNA]</scope>
    <source>
        <strain evidence="1">B10_G13</strain>
    </source>
</reference>
<proteinExistence type="predicted"/>
<gene>
    <name evidence="1" type="ORF">DRP43_01795</name>
</gene>
<evidence type="ECO:0008006" key="3">
    <source>
        <dbReference type="Google" id="ProtNLM"/>
    </source>
</evidence>
<sequence>MKRTILLIILIFPMISYGAFEGFNINLISDGRANVQAALYGDMTSSFINPASFTNIDKHSISIGYSKLFMMYNHFYASYGTKTSVGNIGLSYIERDITGDYTDSLNNIISNGVLESEKGIFFTHNFNIAEHIHAGYNLKLYNISMKRFGSANAISLDFGFLGNLFSTFTIGAAVHNINKPIFGKVIAYHIPANLILGLSYEPYNGLLTSLQFEKEEGYDTRVAAAIDYEVLSPYLTIRTGISTNPMLYSAGFSLRYGKFALNYAYKSQREISDSHEVGISINF</sequence>
<dbReference type="Gene3D" id="2.40.160.60">
    <property type="entry name" value="Outer membrane protein transport protein (OMPP1/FadL/TodX)"/>
    <property type="match status" value="1"/>
</dbReference>